<dbReference type="Pfam" id="PF13093">
    <property type="entry name" value="FTA4"/>
    <property type="match status" value="1"/>
</dbReference>
<organism evidence="1 2">
    <name type="scientific">Tothia fuscella</name>
    <dbReference type="NCBI Taxonomy" id="1048955"/>
    <lineage>
        <taxon>Eukaryota</taxon>
        <taxon>Fungi</taxon>
        <taxon>Dikarya</taxon>
        <taxon>Ascomycota</taxon>
        <taxon>Pezizomycotina</taxon>
        <taxon>Dothideomycetes</taxon>
        <taxon>Pleosporomycetidae</taxon>
        <taxon>Venturiales</taxon>
        <taxon>Cylindrosympodiaceae</taxon>
        <taxon>Tothia</taxon>
    </lineage>
</organism>
<reference evidence="1" key="1">
    <citation type="journal article" date="2020" name="Stud. Mycol.">
        <title>101 Dothideomycetes genomes: a test case for predicting lifestyles and emergence of pathogens.</title>
        <authorList>
            <person name="Haridas S."/>
            <person name="Albert R."/>
            <person name="Binder M."/>
            <person name="Bloem J."/>
            <person name="Labutti K."/>
            <person name="Salamov A."/>
            <person name="Andreopoulos B."/>
            <person name="Baker S."/>
            <person name="Barry K."/>
            <person name="Bills G."/>
            <person name="Bluhm B."/>
            <person name="Cannon C."/>
            <person name="Castanera R."/>
            <person name="Culley D."/>
            <person name="Daum C."/>
            <person name="Ezra D."/>
            <person name="Gonzalez J."/>
            <person name="Henrissat B."/>
            <person name="Kuo A."/>
            <person name="Liang C."/>
            <person name="Lipzen A."/>
            <person name="Lutzoni F."/>
            <person name="Magnuson J."/>
            <person name="Mondo S."/>
            <person name="Nolan M."/>
            <person name="Ohm R."/>
            <person name="Pangilinan J."/>
            <person name="Park H.-J."/>
            <person name="Ramirez L."/>
            <person name="Alfaro M."/>
            <person name="Sun H."/>
            <person name="Tritt A."/>
            <person name="Yoshinaga Y."/>
            <person name="Zwiers L.-H."/>
            <person name="Turgeon B."/>
            <person name="Goodwin S."/>
            <person name="Spatafora J."/>
            <person name="Crous P."/>
            <person name="Grigoriev I."/>
        </authorList>
    </citation>
    <scope>NUCLEOTIDE SEQUENCE</scope>
    <source>
        <strain evidence="1">CBS 130266</strain>
    </source>
</reference>
<proteinExistence type="predicted"/>
<comment type="caution">
    <text evidence="1">The sequence shown here is derived from an EMBL/GenBank/DDBJ whole genome shotgun (WGS) entry which is preliminary data.</text>
</comment>
<keyword evidence="2" id="KW-1185">Reference proteome</keyword>
<dbReference type="PANTHER" id="PTHR42040">
    <property type="entry name" value="INNER KINETOCHORE SUBUNIT FTA4"/>
    <property type="match status" value="1"/>
</dbReference>
<dbReference type="AlphaFoldDB" id="A0A9P4NLI1"/>
<dbReference type="OrthoDB" id="21214at2759"/>
<protein>
    <recommendedName>
        <fullName evidence="3">Kinetochore protein fta4</fullName>
    </recommendedName>
</protein>
<gene>
    <name evidence="1" type="ORF">EJ08DRAFT_638083</name>
</gene>
<dbReference type="InterPro" id="IPR025207">
    <property type="entry name" value="Sim4_Fta4"/>
</dbReference>
<dbReference type="EMBL" id="MU007065">
    <property type="protein sequence ID" value="KAF2426271.1"/>
    <property type="molecule type" value="Genomic_DNA"/>
</dbReference>
<dbReference type="PANTHER" id="PTHR42040:SF1">
    <property type="entry name" value="INNER KINETOCHORE SUBUNIT FTA4"/>
    <property type="match status" value="1"/>
</dbReference>
<dbReference type="GO" id="GO:0031511">
    <property type="term" value="C:Mis6-Sim4 complex"/>
    <property type="evidence" value="ECO:0007669"/>
    <property type="project" value="InterPro"/>
</dbReference>
<evidence type="ECO:0008006" key="3">
    <source>
        <dbReference type="Google" id="ProtNLM"/>
    </source>
</evidence>
<evidence type="ECO:0000313" key="1">
    <source>
        <dbReference type="EMBL" id="KAF2426271.1"/>
    </source>
</evidence>
<sequence length="235" mass="25921">MENAMASDESTIIASKTQFLGAQVRILSQPLKASEKWKDGAAFPEGELRDVMRAANQILRRHNNTVYDRIAMRNCAKQIESLYWEEGAPDLSDEDDEDDDDIVRRGEDLTTDASLTKLTTMATEPNIPAPFRSRVKQLQKLASQRAAAQKKLNALRDFQKLIEPIRNAGETVQPNLVTRDGALAEELARSRRLGIRVAGRVAGLRGGDLEGVGEDGDGHVVMVDEGEKVRRVLGG</sequence>
<evidence type="ECO:0000313" key="2">
    <source>
        <dbReference type="Proteomes" id="UP000800235"/>
    </source>
</evidence>
<dbReference type="Proteomes" id="UP000800235">
    <property type="component" value="Unassembled WGS sequence"/>
</dbReference>
<name>A0A9P4NLI1_9PEZI</name>
<accession>A0A9P4NLI1</accession>